<proteinExistence type="predicted"/>
<dbReference type="Pfam" id="PF13650">
    <property type="entry name" value="Asp_protease_2"/>
    <property type="match status" value="1"/>
</dbReference>
<gene>
    <name evidence="3" type="ORF">Cvel_23410</name>
</gene>
<sequence>MPPSCRASVCRLLFLFDLAGRGDLQFCLHTASFALCLVGLDLEFLWNGGGGEEGIGMGGSLGIRTGERLDTVWGWGTPRQLLLLWKCTGAVLFSSRDAVSQPAFVVSLPKRGGARYANSLNRQRSFLDSPSTLRSATTLSATSTGTGSLTLPFKRVRTAESIPKEFLSVELTLAGQKRSFVLDTGASTSLLTQEAAATLGLPEDFGKLENIFSAGGHPVAAKLIPVTSLEAGDEPVAINAFVVEKREVLPEGVSGLLGLDFLRHFSGVDVDFKNLRLRLFRRGGAEGPDTKGLVTLPLKRAGRSKKLLGVDVQVKAGEEDAEVTGVIDLGTPYSLLSSSAAEKLRLFDENAEKANVQRNVMELKGVGGEPVAVSRAAFESVAARDDSGSFLELRKGPKLNVADVPWFKAFASESPSMLLGLDLIGAGRVVFSFPDEDAQGDSAGSLFIQQPLGSVGAGASSSSSTQSALLSQQTAKSASPTSLVLQAQPDDPETDAKVEALVESLQSDLQGGRIKFGSLQEELKKEGVGLEDCQSIDALLRKVANLRVRGREAVMPSPSLASEEQKKILFDKTLEELSSKFRGLEKEKKTDFLAAIATELERAGVTKKFEKASDILKDAAYLRVYGPPQQKGREGSSGKGFAILEKSPNEGKGSVVNYADEIKRISTAYENTQDDQKADLLKAFKTEMDKRSVDYADCKTMQEIFNRLAFARVFGNKSKEKERDKRKKKNVVVRGPGGVSVVMMDGNNGVDPSASSLDRIFEEFFGDFFGGPMGGRRGGMSRGPGGMSSLFDEMLGGSMGGLGDIEGLMGGPGGMGGMMGGMGEDEDPDARPASSGPKKLTFGTSEGGGSSTGRSGSRPVRVEEEEEADRPITDPDLLALLEKTKGNATAEGMLKRAFREPEMRSMLKRAQQQGYDAVYAAASDAGGAEGAKQKYLLERFRELGVL</sequence>
<feature type="region of interest" description="Disordered" evidence="1">
    <location>
        <begin position="818"/>
        <end position="875"/>
    </location>
</feature>
<keyword evidence="2" id="KW-0732">Signal</keyword>
<dbReference type="Gene3D" id="2.40.70.10">
    <property type="entry name" value="Acid Proteases"/>
    <property type="match status" value="1"/>
</dbReference>
<name>A0A0G4GUT5_9ALVE</name>
<dbReference type="InterPro" id="IPR001969">
    <property type="entry name" value="Aspartic_peptidase_AS"/>
</dbReference>
<accession>A0A0G4GUT5</accession>
<dbReference type="GO" id="GO:0006508">
    <property type="term" value="P:proteolysis"/>
    <property type="evidence" value="ECO:0007669"/>
    <property type="project" value="InterPro"/>
</dbReference>
<feature type="chain" id="PRO_5005191016" description="Peptidase A2 domain-containing protein" evidence="2">
    <location>
        <begin position="25"/>
        <end position="946"/>
    </location>
</feature>
<evidence type="ECO:0000256" key="2">
    <source>
        <dbReference type="SAM" id="SignalP"/>
    </source>
</evidence>
<evidence type="ECO:0008006" key="4">
    <source>
        <dbReference type="Google" id="ProtNLM"/>
    </source>
</evidence>
<dbReference type="GO" id="GO:0004190">
    <property type="term" value="F:aspartic-type endopeptidase activity"/>
    <property type="evidence" value="ECO:0007669"/>
    <property type="project" value="InterPro"/>
</dbReference>
<dbReference type="AlphaFoldDB" id="A0A0G4GUT5"/>
<reference evidence="3" key="1">
    <citation type="submission" date="2014-11" db="EMBL/GenBank/DDBJ databases">
        <authorList>
            <person name="Otto D Thomas"/>
            <person name="Naeem Raeece"/>
        </authorList>
    </citation>
    <scope>NUCLEOTIDE SEQUENCE</scope>
</reference>
<dbReference type="CDD" id="cd05483">
    <property type="entry name" value="retropepsin_like_bacteria"/>
    <property type="match status" value="1"/>
</dbReference>
<dbReference type="InterPro" id="IPR021109">
    <property type="entry name" value="Peptidase_aspartic_dom_sf"/>
</dbReference>
<dbReference type="PhylomeDB" id="A0A0G4GUT5"/>
<dbReference type="EMBL" id="CDMZ01001557">
    <property type="protein sequence ID" value="CEM34361.1"/>
    <property type="molecule type" value="Genomic_DNA"/>
</dbReference>
<dbReference type="SUPFAM" id="SSF50630">
    <property type="entry name" value="Acid proteases"/>
    <property type="match status" value="1"/>
</dbReference>
<evidence type="ECO:0000313" key="3">
    <source>
        <dbReference type="EMBL" id="CEM34361.1"/>
    </source>
</evidence>
<dbReference type="PROSITE" id="PS00141">
    <property type="entry name" value="ASP_PROTEASE"/>
    <property type="match status" value="1"/>
</dbReference>
<dbReference type="InterPro" id="IPR034122">
    <property type="entry name" value="Retropepsin-like_bacterial"/>
</dbReference>
<dbReference type="VEuPathDB" id="CryptoDB:Cvel_23410"/>
<feature type="signal peptide" evidence="2">
    <location>
        <begin position="1"/>
        <end position="24"/>
    </location>
</feature>
<organism evidence="3">
    <name type="scientific">Chromera velia CCMP2878</name>
    <dbReference type="NCBI Taxonomy" id="1169474"/>
    <lineage>
        <taxon>Eukaryota</taxon>
        <taxon>Sar</taxon>
        <taxon>Alveolata</taxon>
        <taxon>Colpodellida</taxon>
        <taxon>Chromeraceae</taxon>
        <taxon>Chromera</taxon>
    </lineage>
</organism>
<evidence type="ECO:0000256" key="1">
    <source>
        <dbReference type="SAM" id="MobiDB-lite"/>
    </source>
</evidence>
<protein>
    <recommendedName>
        <fullName evidence="4">Peptidase A2 domain-containing protein</fullName>
    </recommendedName>
</protein>